<keyword evidence="2" id="KW-1185">Reference proteome</keyword>
<evidence type="ECO:0000313" key="2">
    <source>
        <dbReference type="Proteomes" id="UP000054047"/>
    </source>
</evidence>
<gene>
    <name evidence="1" type="ORF">ANCDUO_26677</name>
</gene>
<dbReference type="AlphaFoldDB" id="A0A0C2FE60"/>
<protein>
    <submittedName>
        <fullName evidence="1">Uncharacterized protein</fullName>
    </submittedName>
</protein>
<reference evidence="1 2" key="1">
    <citation type="submission" date="2013-12" db="EMBL/GenBank/DDBJ databases">
        <title>Draft genome of the parsitic nematode Ancylostoma duodenale.</title>
        <authorList>
            <person name="Mitreva M."/>
        </authorList>
    </citation>
    <scope>NUCLEOTIDE SEQUENCE [LARGE SCALE GENOMIC DNA]</scope>
    <source>
        <strain evidence="1 2">Zhejiang</strain>
    </source>
</reference>
<dbReference type="Proteomes" id="UP000054047">
    <property type="component" value="Unassembled WGS sequence"/>
</dbReference>
<dbReference type="EMBL" id="KN786986">
    <property type="protein sequence ID" value="KIH43321.1"/>
    <property type="molecule type" value="Genomic_DNA"/>
</dbReference>
<name>A0A0C2FE60_9BILA</name>
<evidence type="ECO:0000313" key="1">
    <source>
        <dbReference type="EMBL" id="KIH43321.1"/>
    </source>
</evidence>
<proteinExistence type="predicted"/>
<organism evidence="1 2">
    <name type="scientific">Ancylostoma duodenale</name>
    <dbReference type="NCBI Taxonomy" id="51022"/>
    <lineage>
        <taxon>Eukaryota</taxon>
        <taxon>Metazoa</taxon>
        <taxon>Ecdysozoa</taxon>
        <taxon>Nematoda</taxon>
        <taxon>Chromadorea</taxon>
        <taxon>Rhabditida</taxon>
        <taxon>Rhabditina</taxon>
        <taxon>Rhabditomorpha</taxon>
        <taxon>Strongyloidea</taxon>
        <taxon>Ancylostomatidae</taxon>
        <taxon>Ancylostomatinae</taxon>
        <taxon>Ancylostoma</taxon>
    </lineage>
</organism>
<sequence>MVQPLYHLHLLKHQLQHQTMIRHHIRTVIVVAAVRVIVRSVENVADDRVLEIETVTGDVVAVRGDAADRATGRGRGAGAEIVIATGLHLRLRPRIHQEYQ</sequence>
<accession>A0A0C2FE60</accession>